<dbReference type="AlphaFoldDB" id="A0A2P5Y698"/>
<name>A0A2P5Y698_GOSBA</name>
<reference evidence="6 7" key="1">
    <citation type="submission" date="2015-01" db="EMBL/GenBank/DDBJ databases">
        <title>Genome of allotetraploid Gossypium barbadense reveals genomic plasticity and fiber elongation in cotton evolution.</title>
        <authorList>
            <person name="Chen X."/>
            <person name="Liu X."/>
            <person name="Zhao B."/>
            <person name="Zheng H."/>
            <person name="Hu Y."/>
            <person name="Lu G."/>
            <person name="Yang C."/>
            <person name="Chen J."/>
            <person name="Shan C."/>
            <person name="Zhang L."/>
            <person name="Zhou Y."/>
            <person name="Wang L."/>
            <person name="Guo W."/>
            <person name="Bai Y."/>
            <person name="Ruan J."/>
            <person name="Shangguan X."/>
            <person name="Mao Y."/>
            <person name="Jiang J."/>
            <person name="Zhu Y."/>
            <person name="Lei J."/>
            <person name="Kang H."/>
            <person name="Chen S."/>
            <person name="He X."/>
            <person name="Wang R."/>
            <person name="Wang Y."/>
            <person name="Chen J."/>
            <person name="Wang L."/>
            <person name="Yu S."/>
            <person name="Wang B."/>
            <person name="Wei J."/>
            <person name="Song S."/>
            <person name="Lu X."/>
            <person name="Gao Z."/>
            <person name="Gu W."/>
            <person name="Deng X."/>
            <person name="Ma D."/>
            <person name="Wang S."/>
            <person name="Liang W."/>
            <person name="Fang L."/>
            <person name="Cai C."/>
            <person name="Zhu X."/>
            <person name="Zhou B."/>
            <person name="Zhang Y."/>
            <person name="Chen Z."/>
            <person name="Xu S."/>
            <person name="Zhu R."/>
            <person name="Wang S."/>
            <person name="Zhang T."/>
            <person name="Zhao G."/>
        </authorList>
    </citation>
    <scope>NUCLEOTIDE SEQUENCE [LARGE SCALE GENOMIC DNA]</scope>
    <source>
        <strain evidence="7">cv. Xinhai21</strain>
        <tissue evidence="6">Leaf</tissue>
    </source>
</reference>
<dbReference type="GO" id="GO:0030599">
    <property type="term" value="F:pectinesterase activity"/>
    <property type="evidence" value="ECO:0007669"/>
    <property type="project" value="InterPro"/>
</dbReference>
<comment type="pathway">
    <text evidence="1">Glycan metabolism; pectin degradation; 2-dehydro-3-deoxy-D-gluconate from pectin: step 1/5.</text>
</comment>
<gene>
    <name evidence="6" type="ORF">GOBAR_AA09579</name>
</gene>
<evidence type="ECO:0000256" key="1">
    <source>
        <dbReference type="ARBA" id="ARBA00005184"/>
    </source>
</evidence>
<sequence>MITARKHIMFIAILAVWWEGQGQLAPLFDMIIAQDGSGDITTITQGISSAPSFGSSRFRIKLCAGIYNENIVINKEKTDLTIIGEGMERGIITGSRSYGDGMKIFETTTVGSARFMGWWISFSVMQQPCSTGAAYPLGKPLAGQSNTVMGQGREVSVGQGGLRDPHLHNWCNFGTYLGRPWRDCARTIVMQNYLDDCIDPRGWLEFDGRGSDLDLSYAEYDNRGPGSATYGRVKWKGYRVIHSLEAYQFRVREFIYGDWWIPAIGVVIL</sequence>
<dbReference type="InterPro" id="IPR011050">
    <property type="entry name" value="Pectin_lyase_fold/virulence"/>
</dbReference>
<dbReference type="PANTHER" id="PTHR31707">
    <property type="entry name" value="PECTINESTERASE"/>
    <property type="match status" value="1"/>
</dbReference>
<keyword evidence="3" id="KW-0063">Aspartyl esterase</keyword>
<dbReference type="InterPro" id="IPR012334">
    <property type="entry name" value="Pectin_lyas_fold"/>
</dbReference>
<accession>A0A2P5Y698</accession>
<feature type="domain" description="Pectinesterase catalytic" evidence="5">
    <location>
        <begin position="29"/>
        <end position="116"/>
    </location>
</feature>
<evidence type="ECO:0000256" key="3">
    <source>
        <dbReference type="ARBA" id="ARBA00023085"/>
    </source>
</evidence>
<keyword evidence="2" id="KW-0378">Hydrolase</keyword>
<evidence type="ECO:0000256" key="2">
    <source>
        <dbReference type="ARBA" id="ARBA00022801"/>
    </source>
</evidence>
<evidence type="ECO:0000256" key="4">
    <source>
        <dbReference type="SAM" id="SignalP"/>
    </source>
</evidence>
<organism evidence="6 7">
    <name type="scientific">Gossypium barbadense</name>
    <name type="common">Sea Island cotton</name>
    <name type="synonym">Hibiscus barbadensis</name>
    <dbReference type="NCBI Taxonomy" id="3634"/>
    <lineage>
        <taxon>Eukaryota</taxon>
        <taxon>Viridiplantae</taxon>
        <taxon>Streptophyta</taxon>
        <taxon>Embryophyta</taxon>
        <taxon>Tracheophyta</taxon>
        <taxon>Spermatophyta</taxon>
        <taxon>Magnoliopsida</taxon>
        <taxon>eudicotyledons</taxon>
        <taxon>Gunneridae</taxon>
        <taxon>Pentapetalae</taxon>
        <taxon>rosids</taxon>
        <taxon>malvids</taxon>
        <taxon>Malvales</taxon>
        <taxon>Malvaceae</taxon>
        <taxon>Malvoideae</taxon>
        <taxon>Gossypium</taxon>
    </lineage>
</organism>
<feature type="domain" description="Pectinesterase catalytic" evidence="5">
    <location>
        <begin position="139"/>
        <end position="258"/>
    </location>
</feature>
<dbReference type="GO" id="GO:0045490">
    <property type="term" value="P:pectin catabolic process"/>
    <property type="evidence" value="ECO:0007669"/>
    <property type="project" value="UniProtKB-UniPathway"/>
</dbReference>
<dbReference type="OrthoDB" id="1936831at2759"/>
<dbReference type="GO" id="GO:0042545">
    <property type="term" value="P:cell wall modification"/>
    <property type="evidence" value="ECO:0007669"/>
    <property type="project" value="InterPro"/>
</dbReference>
<keyword evidence="4" id="KW-0732">Signal</keyword>
<dbReference type="SUPFAM" id="SSF51126">
    <property type="entry name" value="Pectin lyase-like"/>
    <property type="match status" value="1"/>
</dbReference>
<protein>
    <recommendedName>
        <fullName evidence="5">Pectinesterase catalytic domain-containing protein</fullName>
    </recommendedName>
</protein>
<dbReference type="Pfam" id="PF01095">
    <property type="entry name" value="Pectinesterase"/>
    <property type="match status" value="2"/>
</dbReference>
<feature type="chain" id="PRO_5015111676" description="Pectinesterase catalytic domain-containing protein" evidence="4">
    <location>
        <begin position="23"/>
        <end position="269"/>
    </location>
</feature>
<proteinExistence type="predicted"/>
<dbReference type="Proteomes" id="UP000239757">
    <property type="component" value="Unassembled WGS sequence"/>
</dbReference>
<dbReference type="Gene3D" id="2.160.20.10">
    <property type="entry name" value="Single-stranded right-handed beta-helix, Pectin lyase-like"/>
    <property type="match status" value="2"/>
</dbReference>
<feature type="signal peptide" evidence="4">
    <location>
        <begin position="1"/>
        <end position="22"/>
    </location>
</feature>
<evidence type="ECO:0000313" key="6">
    <source>
        <dbReference type="EMBL" id="PPS11071.1"/>
    </source>
</evidence>
<evidence type="ECO:0000259" key="5">
    <source>
        <dbReference type="Pfam" id="PF01095"/>
    </source>
</evidence>
<dbReference type="InterPro" id="IPR000070">
    <property type="entry name" value="Pectinesterase_cat"/>
</dbReference>
<dbReference type="UniPathway" id="UPA00545">
    <property type="reaction ID" value="UER00823"/>
</dbReference>
<evidence type="ECO:0000313" key="7">
    <source>
        <dbReference type="Proteomes" id="UP000239757"/>
    </source>
</evidence>
<dbReference type="EMBL" id="KZ663643">
    <property type="protein sequence ID" value="PPS11071.1"/>
    <property type="molecule type" value="Genomic_DNA"/>
</dbReference>